<dbReference type="PANTHER" id="PTHR33371">
    <property type="entry name" value="INTERMEMBRANE PHOSPHOLIPID TRANSPORT SYSTEM BINDING PROTEIN MLAD-RELATED"/>
    <property type="match status" value="1"/>
</dbReference>
<keyword evidence="1" id="KW-0472">Membrane</keyword>
<organism evidence="3 4">
    <name type="scientific">Nocardia cyriacigeorgica</name>
    <dbReference type="NCBI Taxonomy" id="135487"/>
    <lineage>
        <taxon>Bacteria</taxon>
        <taxon>Bacillati</taxon>
        <taxon>Actinomycetota</taxon>
        <taxon>Actinomycetes</taxon>
        <taxon>Mycobacteriales</taxon>
        <taxon>Nocardiaceae</taxon>
        <taxon>Nocardia</taxon>
    </lineage>
</organism>
<feature type="transmembrane region" description="Helical" evidence="1">
    <location>
        <begin position="27"/>
        <end position="49"/>
    </location>
</feature>
<dbReference type="Pfam" id="PF02470">
    <property type="entry name" value="MlaD"/>
    <property type="match status" value="1"/>
</dbReference>
<dbReference type="AlphaFoldDB" id="A0A5R8NXB8"/>
<evidence type="ECO:0000256" key="1">
    <source>
        <dbReference type="SAM" id="Phobius"/>
    </source>
</evidence>
<keyword evidence="1" id="KW-0812">Transmembrane</keyword>
<dbReference type="GO" id="GO:0005576">
    <property type="term" value="C:extracellular region"/>
    <property type="evidence" value="ECO:0007669"/>
    <property type="project" value="TreeGrafter"/>
</dbReference>
<dbReference type="EMBL" id="VBUT01000002">
    <property type="protein sequence ID" value="TLF80783.1"/>
    <property type="molecule type" value="Genomic_DNA"/>
</dbReference>
<dbReference type="InterPro" id="IPR052336">
    <property type="entry name" value="MlaD_Phospholipid_Transporter"/>
</dbReference>
<sequence>MQRLRRIWRAVTSLRYGTDTDPRTQRLLGVTGLLAAAIVLAASAVIYVVPLGKNTYSAFLPDAGSIRAGDDVRIAGISVGEVRGLELTDDAVRMSFTVRDDVFVGDQTTLDIRMLTPIGGHYIALTPGGTERLGAEPLPAAQVRLPYSLMEAMQDARRPIAGIDGDTLRRSMSDLSAALTASPASVSTLTDALSTMVGMLDRQHRDVQQALAVADEYLAVLRDTRRVIGDMLDKIGLMETQVLARRGEVLEALRIASEFFARLAAVEPAWRTTLEPLADKLVAAVPQLQDLGARLAAVAGDLAAAADRLRGLAGPQGITVDQSGSTVQAYPICVPVPGRGC</sequence>
<evidence type="ECO:0000313" key="3">
    <source>
        <dbReference type="EMBL" id="TLF80783.1"/>
    </source>
</evidence>
<protein>
    <submittedName>
        <fullName evidence="3">MCE family protein</fullName>
    </submittedName>
</protein>
<evidence type="ECO:0000259" key="2">
    <source>
        <dbReference type="Pfam" id="PF02470"/>
    </source>
</evidence>
<reference evidence="3 4" key="1">
    <citation type="submission" date="2019-05" db="EMBL/GenBank/DDBJ databases">
        <title>Genomes sequences of two Nocardia cyriacigeorgica environmental isolates, type strains Nocardia asteroides ATCC 19247 and Nocardia cyriacigeorgica DSM 44484.</title>
        <authorList>
            <person name="Vautrin F."/>
            <person name="Bergeron E."/>
            <person name="Dubost A."/>
            <person name="Abrouk D."/>
            <person name="Rodriguez Nava V."/>
            <person name="Pujic P."/>
        </authorList>
    </citation>
    <scope>NUCLEOTIDE SEQUENCE [LARGE SCALE GENOMIC DNA]</scope>
    <source>
        <strain evidence="3 4">EML 446</strain>
    </source>
</reference>
<accession>A0A5R8NXB8</accession>
<dbReference type="RefSeq" id="WP_138446434.1">
    <property type="nucleotide sequence ID" value="NZ_VBUT01000002.1"/>
</dbReference>
<keyword evidence="1" id="KW-1133">Transmembrane helix</keyword>
<proteinExistence type="predicted"/>
<comment type="caution">
    <text evidence="3">The sequence shown here is derived from an EMBL/GenBank/DDBJ whole genome shotgun (WGS) entry which is preliminary data.</text>
</comment>
<gene>
    <name evidence="3" type="ORF">FEK34_03520</name>
</gene>
<evidence type="ECO:0000313" key="4">
    <source>
        <dbReference type="Proteomes" id="UP000306378"/>
    </source>
</evidence>
<dbReference type="Proteomes" id="UP000306378">
    <property type="component" value="Unassembled WGS sequence"/>
</dbReference>
<dbReference type="PANTHER" id="PTHR33371:SF18">
    <property type="entry name" value="MCE-FAMILY PROTEIN MCE3C"/>
    <property type="match status" value="1"/>
</dbReference>
<dbReference type="InterPro" id="IPR003399">
    <property type="entry name" value="Mce/MlaD"/>
</dbReference>
<feature type="domain" description="Mce/MlaD" evidence="2">
    <location>
        <begin position="53"/>
        <end position="128"/>
    </location>
</feature>
<name>A0A5R8NXB8_9NOCA</name>